<evidence type="ECO:0000313" key="2">
    <source>
        <dbReference type="EMBL" id="GAD15489.1"/>
    </source>
</evidence>
<dbReference type="EMBL" id="BASH01000001">
    <property type="protein sequence ID" value="GAD15489.1"/>
    <property type="molecule type" value="Genomic_DNA"/>
</dbReference>
<dbReference type="Proteomes" id="UP000016361">
    <property type="component" value="Unassembled WGS sequence"/>
</dbReference>
<proteinExistence type="predicted"/>
<comment type="caution">
    <text evidence="2">The sequence shown here is derived from an EMBL/GenBank/DDBJ whole genome shotgun (WGS) entry which is preliminary data.</text>
</comment>
<dbReference type="AlphaFoldDB" id="S4NA65"/>
<evidence type="ECO:0000256" key="1">
    <source>
        <dbReference type="SAM" id="MobiDB-lite"/>
    </source>
</evidence>
<feature type="compositionally biased region" description="Polar residues" evidence="1">
    <location>
        <begin position="1"/>
        <end position="10"/>
    </location>
</feature>
<accession>S4NA65</accession>
<evidence type="ECO:0000313" key="3">
    <source>
        <dbReference type="Proteomes" id="UP000016361"/>
    </source>
</evidence>
<feature type="compositionally biased region" description="Low complexity" evidence="1">
    <location>
        <begin position="11"/>
        <end position="24"/>
    </location>
</feature>
<organism evidence="2 3">
    <name type="scientific">Lentilactobacillus otakiensis DSM 19908 = JCM 15040</name>
    <dbReference type="NCBI Taxonomy" id="1423780"/>
    <lineage>
        <taxon>Bacteria</taxon>
        <taxon>Bacillati</taxon>
        <taxon>Bacillota</taxon>
        <taxon>Bacilli</taxon>
        <taxon>Lactobacillales</taxon>
        <taxon>Lactobacillaceae</taxon>
        <taxon>Lentilactobacillus</taxon>
    </lineage>
</organism>
<gene>
    <name evidence="2" type="ORF">LOT_0027</name>
</gene>
<sequence length="40" mass="4742">MWNTFQQTNLNQSTSVTKTKNSSKQKYDKSDDLICRIYLL</sequence>
<reference evidence="3" key="1">
    <citation type="journal article" date="2013" name="Genome Announc.">
        <title>Draft Genome Sequence of D-Branched-Chain Amino Acid Producer Lactobacillus otakiensis JCM 15040T, Isolated from a Traditional Japanese Pickle.</title>
        <authorList>
            <person name="Doi K."/>
            <person name="Mori K."/>
            <person name="Mutaguchi Y."/>
            <person name="Tashiro K."/>
            <person name="Fujino Y."/>
            <person name="Ohmori T."/>
            <person name="Kuhara S."/>
            <person name="Ohshima T."/>
        </authorList>
    </citation>
    <scope>NUCLEOTIDE SEQUENCE [LARGE SCALE GENOMIC DNA]</scope>
    <source>
        <strain evidence="3">JCM 15040</strain>
    </source>
</reference>
<feature type="region of interest" description="Disordered" evidence="1">
    <location>
        <begin position="1"/>
        <end position="28"/>
    </location>
</feature>
<name>S4NA65_9LACO</name>
<keyword evidence="3" id="KW-1185">Reference proteome</keyword>
<protein>
    <submittedName>
        <fullName evidence="2">Uncharacterized protein</fullName>
    </submittedName>
</protein>